<gene>
    <name evidence="1" type="ORF">HMPREF1863_00580</name>
</gene>
<protein>
    <submittedName>
        <fullName evidence="1">Uncharacterized protein</fullName>
    </submittedName>
</protein>
<keyword evidence="2" id="KW-1185">Reference proteome</keyword>
<dbReference type="STRING" id="755172.HMPREF1863_00580"/>
<name>A0A134AIM8_9FIRM</name>
<dbReference type="AlphaFoldDB" id="A0A134AIM8"/>
<evidence type="ECO:0000313" key="2">
    <source>
        <dbReference type="Proteomes" id="UP000070442"/>
    </source>
</evidence>
<dbReference type="PATRIC" id="fig|755172.3.peg.553"/>
<comment type="caution">
    <text evidence="1">The sequence shown here is derived from an EMBL/GenBank/DDBJ whole genome shotgun (WGS) entry which is preliminary data.</text>
</comment>
<proteinExistence type="predicted"/>
<organism evidence="1 2">
    <name type="scientific">Aedoeadaptatus coxii</name>
    <dbReference type="NCBI Taxonomy" id="755172"/>
    <lineage>
        <taxon>Bacteria</taxon>
        <taxon>Bacillati</taxon>
        <taxon>Bacillota</taxon>
        <taxon>Tissierellia</taxon>
        <taxon>Tissierellales</taxon>
        <taxon>Peptoniphilaceae</taxon>
        <taxon>Aedoeadaptatus</taxon>
    </lineage>
</organism>
<evidence type="ECO:0000313" key="1">
    <source>
        <dbReference type="EMBL" id="KXB67390.1"/>
    </source>
</evidence>
<sequence length="117" mass="14096">MRQNNQYTMLYKERKNRFLEKQRYQIPESEAAVRKFQRKNKKLVLPILKHKNRALMAGFLIRSFFRTSRRAFGISRRVQKARLSARRQFLTSDDVKRAVESTSFALKRARESKRHGH</sequence>
<accession>A0A134AIM8</accession>
<dbReference type="EMBL" id="LSDG01000019">
    <property type="protein sequence ID" value="KXB67390.1"/>
    <property type="molecule type" value="Genomic_DNA"/>
</dbReference>
<dbReference type="Proteomes" id="UP000070442">
    <property type="component" value="Unassembled WGS sequence"/>
</dbReference>
<reference evidence="2" key="1">
    <citation type="submission" date="2016-01" db="EMBL/GenBank/DDBJ databases">
        <authorList>
            <person name="Mitreva M."/>
            <person name="Pepin K.H."/>
            <person name="Mihindukulasuriya K.A."/>
            <person name="Fulton R."/>
            <person name="Fronick C."/>
            <person name="O'Laughlin M."/>
            <person name="Miner T."/>
            <person name="Herter B."/>
            <person name="Rosa B.A."/>
            <person name="Cordes M."/>
            <person name="Tomlinson C."/>
            <person name="Wollam A."/>
            <person name="Palsikar V.B."/>
            <person name="Mardis E.R."/>
            <person name="Wilson R.K."/>
        </authorList>
    </citation>
    <scope>NUCLEOTIDE SEQUENCE [LARGE SCALE GENOMIC DNA]</scope>
    <source>
        <strain evidence="2">DNF00729</strain>
    </source>
</reference>